<feature type="compositionally biased region" description="Basic and acidic residues" evidence="8">
    <location>
        <begin position="90"/>
        <end position="104"/>
    </location>
</feature>
<evidence type="ECO:0000256" key="1">
    <source>
        <dbReference type="ARBA" id="ARBA00000707"/>
    </source>
</evidence>
<dbReference type="GO" id="GO:0006508">
    <property type="term" value="P:proteolysis"/>
    <property type="evidence" value="ECO:0007669"/>
    <property type="project" value="UniProtKB-KW"/>
</dbReference>
<comment type="catalytic activity">
    <reaction evidence="1">
        <text>Thiol-dependent hydrolysis of ester, thioester, amide, peptide and isopeptide bonds formed by the C-terminal Gly of ubiquitin (a 76-residue protein attached to proteins as an intracellular targeting signal).</text>
        <dbReference type="EC" id="3.4.19.12"/>
    </reaction>
</comment>
<reference evidence="10 11" key="1">
    <citation type="submission" date="2018-02" db="EMBL/GenBank/DDBJ databases">
        <title>Draft genome sequences of Elsinoe sp., causing black scab on jojoba.</title>
        <authorList>
            <person name="Stodart B."/>
            <person name="Jeffress S."/>
            <person name="Ash G."/>
            <person name="Arun Chinnappa K."/>
        </authorList>
    </citation>
    <scope>NUCLEOTIDE SEQUENCE [LARGE SCALE GENOMIC DNA]</scope>
    <source>
        <strain evidence="10 11">Hillstone_2</strain>
    </source>
</reference>
<evidence type="ECO:0000256" key="2">
    <source>
        <dbReference type="ARBA" id="ARBA00009085"/>
    </source>
</evidence>
<dbReference type="EMBL" id="PTQR01000114">
    <property type="protein sequence ID" value="TKX19553.1"/>
    <property type="molecule type" value="Genomic_DNA"/>
</dbReference>
<evidence type="ECO:0000256" key="8">
    <source>
        <dbReference type="SAM" id="MobiDB-lite"/>
    </source>
</evidence>
<dbReference type="InterPro" id="IPR028889">
    <property type="entry name" value="USP"/>
</dbReference>
<dbReference type="PANTHER" id="PTHR24006:SF758">
    <property type="entry name" value="UBIQUITIN CARBOXYL-TERMINAL HYDROLASE 36"/>
    <property type="match status" value="1"/>
</dbReference>
<dbReference type="Gene3D" id="3.90.70.10">
    <property type="entry name" value="Cysteine proteinases"/>
    <property type="match status" value="1"/>
</dbReference>
<evidence type="ECO:0000256" key="5">
    <source>
        <dbReference type="ARBA" id="ARBA00022786"/>
    </source>
</evidence>
<sequence length="434" mass="49073">MAVTRSQTRKLPAKKTPNEGQTRPELQARKPKQSSPEPPIARPLQTTTTPTMPSNMLPKPDIAAGPQQVSRQDEKMTRITEKAPAVRPESSGKKRAATDGDKSGNRVAKKSPRTAAPTISGAWPSSLGNPRRRGLQNPANWCYRRSVLQSLFSTPQFFNVLANHEPGTCPRNCVTCGLRTALRTYHSNSPQLGGHIRQLDERIHATGRKSDPRWTANGHTQEDAHDFLTYLLGTVEGVKGTTQANIQQTYHISHQARWTCNNCRRTHTSSDPSGWSISIPIQPRNGQATLQTCIDAYHAEPRLEIRCDNCRTNGRRQRERKIRTLPEVLNLHLMRFAINDRGRAAKLDHRVQIPEEIDMARWALPGQTRTRYRLNAAVMHAGRINSGHYIARVRDGNRIVEFDDQSVRTRPTWWANVRDQHGAFTPYILVYIRQ</sequence>
<evidence type="ECO:0000256" key="4">
    <source>
        <dbReference type="ARBA" id="ARBA00022670"/>
    </source>
</evidence>
<evidence type="ECO:0000259" key="9">
    <source>
        <dbReference type="PROSITE" id="PS50235"/>
    </source>
</evidence>
<evidence type="ECO:0000256" key="7">
    <source>
        <dbReference type="ARBA" id="ARBA00022807"/>
    </source>
</evidence>
<dbReference type="InterPro" id="IPR038765">
    <property type="entry name" value="Papain-like_cys_pep_sf"/>
</dbReference>
<gene>
    <name evidence="10" type="ORF">C1H76_8402</name>
</gene>
<proteinExistence type="inferred from homology"/>
<dbReference type="GO" id="GO:0004843">
    <property type="term" value="F:cysteine-type deubiquitinase activity"/>
    <property type="evidence" value="ECO:0007669"/>
    <property type="project" value="UniProtKB-EC"/>
</dbReference>
<name>A0A4U7AN78_9PEZI</name>
<dbReference type="InterPro" id="IPR001394">
    <property type="entry name" value="Peptidase_C19_UCH"/>
</dbReference>
<feature type="region of interest" description="Disordered" evidence="8">
    <location>
        <begin position="1"/>
        <end position="132"/>
    </location>
</feature>
<evidence type="ECO:0000313" key="10">
    <source>
        <dbReference type="EMBL" id="TKX19553.1"/>
    </source>
</evidence>
<keyword evidence="6 10" id="KW-0378">Hydrolase</keyword>
<evidence type="ECO:0000256" key="3">
    <source>
        <dbReference type="ARBA" id="ARBA00012759"/>
    </source>
</evidence>
<evidence type="ECO:0000256" key="6">
    <source>
        <dbReference type="ARBA" id="ARBA00022801"/>
    </source>
</evidence>
<feature type="domain" description="USP" evidence="9">
    <location>
        <begin position="133"/>
        <end position="434"/>
    </location>
</feature>
<comment type="caution">
    <text evidence="10">The sequence shown here is derived from an EMBL/GenBank/DDBJ whole genome shotgun (WGS) entry which is preliminary data.</text>
</comment>
<evidence type="ECO:0000313" key="11">
    <source>
        <dbReference type="Proteomes" id="UP000308133"/>
    </source>
</evidence>
<comment type="similarity">
    <text evidence="2">Belongs to the peptidase C19 family.</text>
</comment>
<protein>
    <recommendedName>
        <fullName evidence="3">ubiquitinyl hydrolase 1</fullName>
        <ecNumber evidence="3">3.4.19.12</ecNumber>
    </recommendedName>
</protein>
<keyword evidence="4" id="KW-0645">Protease</keyword>
<dbReference type="PROSITE" id="PS50235">
    <property type="entry name" value="USP_3"/>
    <property type="match status" value="1"/>
</dbReference>
<keyword evidence="5" id="KW-0833">Ubl conjugation pathway</keyword>
<dbReference type="AlphaFoldDB" id="A0A4U7AN78"/>
<dbReference type="GO" id="GO:0005829">
    <property type="term" value="C:cytosol"/>
    <property type="evidence" value="ECO:0007669"/>
    <property type="project" value="TreeGrafter"/>
</dbReference>
<dbReference type="Pfam" id="PF00443">
    <property type="entry name" value="UCH"/>
    <property type="match status" value="1"/>
</dbReference>
<dbReference type="InterPro" id="IPR050164">
    <property type="entry name" value="Peptidase_C19"/>
</dbReference>
<dbReference type="EC" id="3.4.19.12" evidence="3"/>
<dbReference type="Proteomes" id="UP000308133">
    <property type="component" value="Unassembled WGS sequence"/>
</dbReference>
<dbReference type="PANTHER" id="PTHR24006">
    <property type="entry name" value="UBIQUITIN CARBOXYL-TERMINAL HYDROLASE"/>
    <property type="match status" value="1"/>
</dbReference>
<organism evidence="10 11">
    <name type="scientific">Elsinoe australis</name>
    <dbReference type="NCBI Taxonomy" id="40998"/>
    <lineage>
        <taxon>Eukaryota</taxon>
        <taxon>Fungi</taxon>
        <taxon>Dikarya</taxon>
        <taxon>Ascomycota</taxon>
        <taxon>Pezizomycotina</taxon>
        <taxon>Dothideomycetes</taxon>
        <taxon>Dothideomycetidae</taxon>
        <taxon>Myriangiales</taxon>
        <taxon>Elsinoaceae</taxon>
        <taxon>Elsinoe</taxon>
    </lineage>
</organism>
<dbReference type="GO" id="GO:0005634">
    <property type="term" value="C:nucleus"/>
    <property type="evidence" value="ECO:0007669"/>
    <property type="project" value="TreeGrafter"/>
</dbReference>
<feature type="compositionally biased region" description="Basic and acidic residues" evidence="8">
    <location>
        <begin position="71"/>
        <end position="81"/>
    </location>
</feature>
<accession>A0A4U7AN78</accession>
<dbReference type="GO" id="GO:0016579">
    <property type="term" value="P:protein deubiquitination"/>
    <property type="evidence" value="ECO:0007669"/>
    <property type="project" value="InterPro"/>
</dbReference>
<dbReference type="CDD" id="cd02257">
    <property type="entry name" value="Peptidase_C19"/>
    <property type="match status" value="1"/>
</dbReference>
<keyword evidence="7" id="KW-0788">Thiol protease</keyword>
<dbReference type="SUPFAM" id="SSF54001">
    <property type="entry name" value="Cysteine proteinases"/>
    <property type="match status" value="1"/>
</dbReference>
<feature type="compositionally biased region" description="Polar residues" evidence="8">
    <location>
        <begin position="44"/>
        <end position="54"/>
    </location>
</feature>